<dbReference type="OrthoDB" id="1683648at2"/>
<dbReference type="NCBIfam" id="NF002867">
    <property type="entry name" value="PRK03174.1"/>
    <property type="match status" value="1"/>
</dbReference>
<comment type="similarity">
    <text evidence="2">Belongs to the SspH family.</text>
</comment>
<dbReference type="EMBL" id="JNVM01000010">
    <property type="protein sequence ID" value="KEQ25480.1"/>
    <property type="molecule type" value="Genomic_DNA"/>
</dbReference>
<dbReference type="Proteomes" id="UP000028123">
    <property type="component" value="Unassembled WGS sequence"/>
</dbReference>
<evidence type="ECO:0000256" key="2">
    <source>
        <dbReference type="ARBA" id="ARBA00006573"/>
    </source>
</evidence>
<comment type="subcellular location">
    <subcellularLocation>
        <location evidence="1">Spore core</location>
    </subcellularLocation>
</comment>
<dbReference type="NCBIfam" id="TIGR02861">
    <property type="entry name" value="SASP_H"/>
    <property type="match status" value="1"/>
</dbReference>
<evidence type="ECO:0000313" key="4">
    <source>
        <dbReference type="EMBL" id="KEQ25480.1"/>
    </source>
</evidence>
<sequence length="59" mass="6715">MNKQRAQEIAASPVMVDVTYEGVPIYIQHVDEERESARIYPLGQPEQEQEVPLNSLMEG</sequence>
<dbReference type="RefSeq" id="WP_036681614.1">
    <property type="nucleotide sequence ID" value="NZ_FYEP01000012.1"/>
</dbReference>
<comment type="caution">
    <text evidence="4">The sequence shown here is derived from an EMBL/GenBank/DDBJ whole genome shotgun (WGS) entry which is preliminary data.</text>
</comment>
<accession>A0A081P457</accession>
<dbReference type="GO" id="GO:0042601">
    <property type="term" value="C:endospore-forming forespore"/>
    <property type="evidence" value="ECO:0007669"/>
    <property type="project" value="InterPro"/>
</dbReference>
<dbReference type="GO" id="GO:0030435">
    <property type="term" value="P:sporulation resulting in formation of a cellular spore"/>
    <property type="evidence" value="ECO:0007669"/>
    <property type="project" value="UniProtKB-KW"/>
</dbReference>
<dbReference type="GO" id="GO:0030436">
    <property type="term" value="P:asexual sporulation"/>
    <property type="evidence" value="ECO:0007669"/>
    <property type="project" value="InterPro"/>
</dbReference>
<dbReference type="Pfam" id="PF08141">
    <property type="entry name" value="SspH"/>
    <property type="match status" value="1"/>
</dbReference>
<gene>
    <name evidence="4" type="ORF">ET33_01790</name>
</gene>
<evidence type="ECO:0000256" key="3">
    <source>
        <dbReference type="ARBA" id="ARBA00022969"/>
    </source>
</evidence>
<keyword evidence="5" id="KW-1185">Reference proteome</keyword>
<keyword evidence="3" id="KW-0749">Sporulation</keyword>
<name>A0A081P457_9BACL</name>
<dbReference type="InterPro" id="IPR012610">
    <property type="entry name" value="SASP_SspH"/>
</dbReference>
<proteinExistence type="inferred from homology"/>
<dbReference type="HAMAP" id="MF_00667">
    <property type="entry name" value="SspH"/>
    <property type="match status" value="1"/>
</dbReference>
<evidence type="ECO:0000313" key="5">
    <source>
        <dbReference type="Proteomes" id="UP000028123"/>
    </source>
</evidence>
<evidence type="ECO:0000256" key="1">
    <source>
        <dbReference type="ARBA" id="ARBA00004288"/>
    </source>
</evidence>
<protein>
    <submittedName>
        <fullName evidence="4">Spore protein H</fullName>
    </submittedName>
</protein>
<dbReference type="eggNOG" id="ENOG5033AUF">
    <property type="taxonomic scope" value="Bacteria"/>
</dbReference>
<dbReference type="AlphaFoldDB" id="A0A081P457"/>
<reference evidence="4 5" key="1">
    <citation type="submission" date="2014-06" db="EMBL/GenBank/DDBJ databases">
        <title>Draft genome sequence of Paenibacillus sp. MSt1.</title>
        <authorList>
            <person name="Aw Y.K."/>
            <person name="Ong K.S."/>
            <person name="Gan H.M."/>
            <person name="Lee S.M."/>
        </authorList>
    </citation>
    <scope>NUCLEOTIDE SEQUENCE [LARGE SCALE GENOMIC DNA]</scope>
    <source>
        <strain evidence="4 5">MSt1</strain>
    </source>
</reference>
<organism evidence="4 5">
    <name type="scientific">Paenibacillus tyrfis</name>
    <dbReference type="NCBI Taxonomy" id="1501230"/>
    <lineage>
        <taxon>Bacteria</taxon>
        <taxon>Bacillati</taxon>
        <taxon>Bacillota</taxon>
        <taxon>Bacilli</taxon>
        <taxon>Bacillales</taxon>
        <taxon>Paenibacillaceae</taxon>
        <taxon>Paenibacillus</taxon>
    </lineage>
</organism>